<evidence type="ECO:0000313" key="2">
    <source>
        <dbReference type="Proteomes" id="UP001064504"/>
    </source>
</evidence>
<organism evidence="1 2">
    <name type="scientific">Pseudomonas promysalinigenes</name>
    <dbReference type="NCBI Taxonomy" id="485898"/>
    <lineage>
        <taxon>Bacteria</taxon>
        <taxon>Pseudomonadati</taxon>
        <taxon>Pseudomonadota</taxon>
        <taxon>Gammaproteobacteria</taxon>
        <taxon>Pseudomonadales</taxon>
        <taxon>Pseudomonadaceae</taxon>
        <taxon>Pseudomonas</taxon>
    </lineage>
</organism>
<reference evidence="1" key="1">
    <citation type="submission" date="2022-09" db="EMBL/GenBank/DDBJ databases">
        <title>Complete genome sequence of Pseudomonas promysalinigenes strain RL-WG26, a newly isolated PGPR with the potential for plant salinity stress alleviation.</title>
        <authorList>
            <person name="Ren L."/>
            <person name="Wang G."/>
            <person name="Hu H."/>
        </authorList>
    </citation>
    <scope>NUCLEOTIDE SEQUENCE</scope>
    <source>
        <strain evidence="1">RL-WG26</strain>
    </source>
</reference>
<proteinExistence type="predicted"/>
<dbReference type="Proteomes" id="UP001064504">
    <property type="component" value="Chromosome"/>
</dbReference>
<dbReference type="EMBL" id="CP104557">
    <property type="protein sequence ID" value="UXH39164.1"/>
    <property type="molecule type" value="Genomic_DNA"/>
</dbReference>
<protein>
    <submittedName>
        <fullName evidence="1">Uncharacterized protein</fullName>
    </submittedName>
</protein>
<gene>
    <name evidence="1" type="ORF">N5C08_19675</name>
</gene>
<dbReference type="RefSeq" id="WP_261744066.1">
    <property type="nucleotide sequence ID" value="NZ_CP077094.1"/>
</dbReference>
<evidence type="ECO:0000313" key="1">
    <source>
        <dbReference type="EMBL" id="UXH39164.1"/>
    </source>
</evidence>
<keyword evidence="2" id="KW-1185">Reference proteome</keyword>
<accession>A0ABY6AKB1</accession>
<sequence>MRATVMALGGVRLLRLALGVLLLVAGSALLLARGMAWLGV</sequence>
<name>A0ABY6AKB1_9PSED</name>